<dbReference type="Proteomes" id="UP000001055">
    <property type="component" value="Unassembled WGS sequence"/>
</dbReference>
<dbReference type="EMBL" id="CH445337">
    <property type="protein sequence ID" value="EAT83837.1"/>
    <property type="molecule type" value="Genomic_DNA"/>
</dbReference>
<organism evidence="3 4">
    <name type="scientific">Phaeosphaeria nodorum (strain SN15 / ATCC MYA-4574 / FGSC 10173)</name>
    <name type="common">Glume blotch fungus</name>
    <name type="synonym">Parastagonospora nodorum</name>
    <dbReference type="NCBI Taxonomy" id="321614"/>
    <lineage>
        <taxon>Eukaryota</taxon>
        <taxon>Fungi</taxon>
        <taxon>Dikarya</taxon>
        <taxon>Ascomycota</taxon>
        <taxon>Pezizomycotina</taxon>
        <taxon>Dothideomycetes</taxon>
        <taxon>Pleosporomycetidae</taxon>
        <taxon>Pleosporales</taxon>
        <taxon>Pleosporineae</taxon>
        <taxon>Phaeosphaeriaceae</taxon>
        <taxon>Parastagonospora</taxon>
    </lineage>
</organism>
<sequence>MFCRTLASKPGSKQIAVGSYTLGEAQEVQLRREEAAPVALIHVHDDDLPTAKTETSLQYHASSIDRPLQSNKFINHDRSLKTEAINISSSGIDFEDLYAVLVDHLTSKDGVYLIIDGHDRFEKSIQERLRQNIGPLEAQGLKLLLLNATSELDSFPLAWPVECDNCKRGSPESEEEDGLQIYWSSLRHFVRTDLEAEYGVEIEENVIETVCEPSDSNINLAKLRLDQIRDLGGPRAILSATDRLPREVVAFFDAEIKRINVLEPAQRYQTLLAIIMVAAWGPMTVNELENVLSGASSSRPDYTSSDHPFQEPDRRRITLYIRDLGWYIREDYNQDLVLAKQYLSQARAGERNLDRSHSFEKTVDARKEDSKGPKGELLGEQSAREGLSEVSGKSVVDAILREPASLCVLCQNSIFRVKSNSGVRTWVNQDQDGKCPVCVYAYKEMAEKSVNVLDLHWSRRTMGRTSNSNDHLVLTLRADNSNAKPTFRRFVFMLKSELGFSPSANNLGATTTLQHTGAQIKKWLDTCNTGHIDCKRPNLKPYVPKRLVDIDTGIIGHYRVIEREKKEEGPYVTLSHSWGREPTFLRLTTENKTRLMGDGFTASDLGNKNFEQAIEVAQHIGMKYIWIDSLCICQAGKDRDFREEVAADSRDGEGGLFRDRPDNLLSGMNVDEPWVVLDKELWAKDLLRSPIYTRGWVFQERMLSPRIIHFTRSQVFWDCSTISACETLPEGLPFALSATATTDRRWRGRLQRKNSDQDESSLVVEDSLESFWKTAVLNYTSCELTNQADKAFAIWSVAKLVRDNLQPVNQYGCGLWSIALHEQLAWQVKALKPESRMASLQAVFPSWSWASVNAPVQIHDRIVAKRCYTIKNHEGAPLSFSDFKDKAINRDMQPQFAASDSLAVRGYLIPGRLYRQSVNGTFTFECAETGPAQRQNVIMDEDPPEALFKLFKFHLLPLVAQKTSDDETTYAGSALVLMSTHDYRRLTRSRLVEQVSYLVNSYKYDSQESKSYAARKTELQMLRWGVGALNACLHRVAKQDRDLPARDGNAFRRVGVVQFSDLAAEEWVKIRKDEERIIWLD</sequence>
<dbReference type="AlphaFoldDB" id="Q0UHU5"/>
<dbReference type="InParanoid" id="Q0UHU5"/>
<dbReference type="KEGG" id="pno:SNOG_08669"/>
<dbReference type="VEuPathDB" id="FungiDB:JI435_086690"/>
<dbReference type="RefSeq" id="XP_001798978.1">
    <property type="nucleotide sequence ID" value="XM_001798926.1"/>
</dbReference>
<protein>
    <recommendedName>
        <fullName evidence="2">Heterokaryon incompatibility domain-containing protein</fullName>
    </recommendedName>
</protein>
<accession>Q0UHU5</accession>
<name>Q0UHU5_PHANO</name>
<dbReference type="InterPro" id="IPR010730">
    <property type="entry name" value="HET"/>
</dbReference>
<feature type="domain" description="Heterokaryon incompatibility" evidence="2">
    <location>
        <begin position="571"/>
        <end position="645"/>
    </location>
</feature>
<reference evidence="4" key="1">
    <citation type="journal article" date="2007" name="Plant Cell">
        <title>Dothideomycete-plant interactions illuminated by genome sequencing and EST analysis of the wheat pathogen Stagonospora nodorum.</title>
        <authorList>
            <person name="Hane J.K."/>
            <person name="Lowe R.G."/>
            <person name="Solomon P.S."/>
            <person name="Tan K.C."/>
            <person name="Schoch C.L."/>
            <person name="Spatafora J.W."/>
            <person name="Crous P.W."/>
            <person name="Kodira C."/>
            <person name="Birren B.W."/>
            <person name="Galagan J.E."/>
            <person name="Torriani S.F."/>
            <person name="McDonald B.A."/>
            <person name="Oliver R.P."/>
        </authorList>
    </citation>
    <scope>NUCLEOTIDE SEQUENCE [LARGE SCALE GENOMIC DNA]</scope>
    <source>
        <strain evidence="4">SN15 / ATCC MYA-4574 / FGSC 10173</strain>
    </source>
</reference>
<evidence type="ECO:0000313" key="4">
    <source>
        <dbReference type="Proteomes" id="UP000001055"/>
    </source>
</evidence>
<dbReference type="PANTHER" id="PTHR33112">
    <property type="entry name" value="DOMAIN PROTEIN, PUTATIVE-RELATED"/>
    <property type="match status" value="1"/>
</dbReference>
<evidence type="ECO:0000259" key="2">
    <source>
        <dbReference type="Pfam" id="PF06985"/>
    </source>
</evidence>
<proteinExistence type="predicted"/>
<dbReference type="OMA" id="DIHEALF"/>
<evidence type="ECO:0000313" key="3">
    <source>
        <dbReference type="EMBL" id="EAT83837.1"/>
    </source>
</evidence>
<feature type="region of interest" description="Disordered" evidence="1">
    <location>
        <begin position="353"/>
        <end position="385"/>
    </location>
</feature>
<gene>
    <name evidence="3" type="ORF">SNOG_08669</name>
</gene>
<dbReference type="PANTHER" id="PTHR33112:SF10">
    <property type="entry name" value="TOL"/>
    <property type="match status" value="1"/>
</dbReference>
<feature type="compositionally biased region" description="Basic and acidic residues" evidence="1">
    <location>
        <begin position="353"/>
        <end position="374"/>
    </location>
</feature>
<evidence type="ECO:0000256" key="1">
    <source>
        <dbReference type="SAM" id="MobiDB-lite"/>
    </source>
</evidence>
<dbReference type="GeneID" id="5975877"/>
<dbReference type="Pfam" id="PF06985">
    <property type="entry name" value="HET"/>
    <property type="match status" value="1"/>
</dbReference>